<dbReference type="Pfam" id="PF14391">
    <property type="entry name" value="DUF4421"/>
    <property type="match status" value="1"/>
</dbReference>
<name>A0A1I2V4F3_9BACT</name>
<accession>A0A1I2V4F3</accession>
<keyword evidence="3" id="KW-1185">Reference proteome</keyword>
<dbReference type="AlphaFoldDB" id="A0A1I2V4F3"/>
<feature type="signal peptide" evidence="1">
    <location>
        <begin position="1"/>
        <end position="24"/>
    </location>
</feature>
<proteinExistence type="predicted"/>
<dbReference type="InterPro" id="IPR025535">
    <property type="entry name" value="DUF4421"/>
</dbReference>
<keyword evidence="1" id="KW-0732">Signal</keyword>
<evidence type="ECO:0008006" key="4">
    <source>
        <dbReference type="Google" id="ProtNLM"/>
    </source>
</evidence>
<dbReference type="Proteomes" id="UP000199642">
    <property type="component" value="Unassembled WGS sequence"/>
</dbReference>
<dbReference type="OrthoDB" id="669053at2"/>
<evidence type="ECO:0000256" key="1">
    <source>
        <dbReference type="SAM" id="SignalP"/>
    </source>
</evidence>
<dbReference type="RefSeq" id="WP_092792150.1">
    <property type="nucleotide sequence ID" value="NZ_FOPC01000008.1"/>
</dbReference>
<gene>
    <name evidence="2" type="ORF">SAMN04487988_108192</name>
</gene>
<reference evidence="3" key="1">
    <citation type="submission" date="2016-10" db="EMBL/GenBank/DDBJ databases">
        <authorList>
            <person name="Varghese N."/>
            <person name="Submissions S."/>
        </authorList>
    </citation>
    <scope>NUCLEOTIDE SEQUENCE [LARGE SCALE GENOMIC DNA]</scope>
    <source>
        <strain evidence="3">DSM 19315</strain>
    </source>
</reference>
<dbReference type="EMBL" id="FOPC01000008">
    <property type="protein sequence ID" value="SFG82001.1"/>
    <property type="molecule type" value="Genomic_DNA"/>
</dbReference>
<evidence type="ECO:0000313" key="3">
    <source>
        <dbReference type="Proteomes" id="UP000199642"/>
    </source>
</evidence>
<dbReference type="STRING" id="435880.SAMN04487988_108192"/>
<sequence>MSFSSKACLFFIFLFGLNSTLTLAQYDTAFIEKPDDQLIVRLYLSRKFTDFTLRDPDNQLRFLPNSGQNLGIGATYKTLTLNLAFPFGFLNPNRRTDFPKYLDLQAHIYPEKWIIDLFGQFYNGYSIRDYYGEGEDYVRQDMKMRKIGANLNYLINGEQISFAAAMLQSEIQKRSAISPMLGFELYRITVKADSLIFPVDSGIDSNFQRGDFIQFGPNAGMVGTLVFGKGFFVTAAMSADLGLGYGRLERQSESRVWEFNPTYFARGFAGYNGRQFSVNFNYVYKRLPLAGTSNFDQSVNTGNYRVNLVYKFPLKKELGRALRQINPTRIL</sequence>
<protein>
    <recommendedName>
        <fullName evidence="4">DUF4421 domain-containing protein</fullName>
    </recommendedName>
</protein>
<organism evidence="2 3">
    <name type="scientific">Algoriphagus hitonicola</name>
    <dbReference type="NCBI Taxonomy" id="435880"/>
    <lineage>
        <taxon>Bacteria</taxon>
        <taxon>Pseudomonadati</taxon>
        <taxon>Bacteroidota</taxon>
        <taxon>Cytophagia</taxon>
        <taxon>Cytophagales</taxon>
        <taxon>Cyclobacteriaceae</taxon>
        <taxon>Algoriphagus</taxon>
    </lineage>
</organism>
<feature type="chain" id="PRO_5011498588" description="DUF4421 domain-containing protein" evidence="1">
    <location>
        <begin position="25"/>
        <end position="331"/>
    </location>
</feature>
<evidence type="ECO:0000313" key="2">
    <source>
        <dbReference type="EMBL" id="SFG82001.1"/>
    </source>
</evidence>